<dbReference type="RefSeq" id="WP_024463892.1">
    <property type="nucleotide sequence ID" value="NZ_CP062939.1"/>
</dbReference>
<dbReference type="InterPro" id="IPR035906">
    <property type="entry name" value="MetI-like_sf"/>
</dbReference>
<proteinExistence type="inferred from homology"/>
<dbReference type="PROSITE" id="PS50928">
    <property type="entry name" value="ABC_TM1"/>
    <property type="match status" value="1"/>
</dbReference>
<name>A0A087DTM8_9BIFI</name>
<dbReference type="STRING" id="77635.BISU_2080"/>
<gene>
    <name evidence="9" type="ORF">BISU_2080</name>
</gene>
<dbReference type="GO" id="GO:0005886">
    <property type="term" value="C:plasma membrane"/>
    <property type="evidence" value="ECO:0007669"/>
    <property type="project" value="UniProtKB-SubCell"/>
</dbReference>
<dbReference type="EMBL" id="JGZR01000016">
    <property type="protein sequence ID" value="KFI98878.1"/>
    <property type="molecule type" value="Genomic_DNA"/>
</dbReference>
<evidence type="ECO:0000256" key="5">
    <source>
        <dbReference type="ARBA" id="ARBA00022989"/>
    </source>
</evidence>
<evidence type="ECO:0000256" key="3">
    <source>
        <dbReference type="ARBA" id="ARBA00022475"/>
    </source>
</evidence>
<dbReference type="Pfam" id="PF00528">
    <property type="entry name" value="BPD_transp_1"/>
    <property type="match status" value="1"/>
</dbReference>
<evidence type="ECO:0000256" key="2">
    <source>
        <dbReference type="ARBA" id="ARBA00022448"/>
    </source>
</evidence>
<keyword evidence="10" id="KW-1185">Reference proteome</keyword>
<feature type="transmembrane region" description="Helical" evidence="7">
    <location>
        <begin position="72"/>
        <end position="93"/>
    </location>
</feature>
<feature type="transmembrane region" description="Helical" evidence="7">
    <location>
        <begin position="156"/>
        <end position="182"/>
    </location>
</feature>
<feature type="transmembrane region" description="Helical" evidence="7">
    <location>
        <begin position="194"/>
        <end position="213"/>
    </location>
</feature>
<dbReference type="eggNOG" id="COG2011">
    <property type="taxonomic scope" value="Bacteria"/>
</dbReference>
<dbReference type="GO" id="GO:0048473">
    <property type="term" value="P:D-methionine transmembrane transport"/>
    <property type="evidence" value="ECO:0007669"/>
    <property type="project" value="TreeGrafter"/>
</dbReference>
<dbReference type="SUPFAM" id="SSF161098">
    <property type="entry name" value="MetI-like"/>
    <property type="match status" value="1"/>
</dbReference>
<comment type="caution">
    <text evidence="9">The sequence shown here is derived from an EMBL/GenBank/DDBJ whole genome shotgun (WGS) entry which is preliminary data.</text>
</comment>
<sequence length="228" mass="24808">MSAFFEHYFPNVIMYGDDIVTSFWQTVVMVAISFAFVVVLGTLLGILLVVISPGHIYENSALNAIIPKIVNFMRSIPFIVLITMLLPVTRIIVGTGIGVRGAIVPMVIGHIPFFARQVEQALLEVDPGKIEMAQSIGLTRPAIVSSVLLRESRFSLIRITTLMAISQVNLSAMAGAVGGGGLGQMAIQYGFSQYMFDIALVTLLLLVAIVYFLQLLGNLTLKLSTHHQ</sequence>
<keyword evidence="4 7" id="KW-0812">Transmembrane</keyword>
<organism evidence="9 10">
    <name type="scientific">Bifidobacterium subtile</name>
    <dbReference type="NCBI Taxonomy" id="77635"/>
    <lineage>
        <taxon>Bacteria</taxon>
        <taxon>Bacillati</taxon>
        <taxon>Actinomycetota</taxon>
        <taxon>Actinomycetes</taxon>
        <taxon>Bifidobacteriales</taxon>
        <taxon>Bifidobacteriaceae</taxon>
        <taxon>Bifidobacterium</taxon>
    </lineage>
</organism>
<dbReference type="PANTHER" id="PTHR30450:SF1">
    <property type="entry name" value="D-METHIONINE TRANSPORT SYSTEM PERMEASE PROTEIN METI-RELATED"/>
    <property type="match status" value="1"/>
</dbReference>
<reference evidence="9 10" key="1">
    <citation type="submission" date="2014-03" db="EMBL/GenBank/DDBJ databases">
        <title>Genomics of Bifidobacteria.</title>
        <authorList>
            <person name="Ventura M."/>
            <person name="Milani C."/>
            <person name="Lugli G.A."/>
        </authorList>
    </citation>
    <scope>NUCLEOTIDE SEQUENCE [LARGE SCALE GENOMIC DNA]</scope>
    <source>
        <strain evidence="9 10">LMG 11597</strain>
    </source>
</reference>
<dbReference type="OrthoDB" id="9793490at2"/>
<evidence type="ECO:0000256" key="6">
    <source>
        <dbReference type="ARBA" id="ARBA00023136"/>
    </source>
</evidence>
<feature type="transmembrane region" description="Helical" evidence="7">
    <location>
        <begin position="23"/>
        <end position="51"/>
    </location>
</feature>
<protein>
    <submittedName>
        <fullName evidence="9">Methionine ABC transporter permease</fullName>
    </submittedName>
</protein>
<accession>A0A087DTM8</accession>
<keyword evidence="2 7" id="KW-0813">Transport</keyword>
<keyword evidence="3" id="KW-1003">Cell membrane</keyword>
<dbReference type="AlphaFoldDB" id="A0A087DTM8"/>
<evidence type="ECO:0000313" key="9">
    <source>
        <dbReference type="EMBL" id="KFI98878.1"/>
    </source>
</evidence>
<dbReference type="InterPro" id="IPR051322">
    <property type="entry name" value="AA_ABC_Transporter_Permease"/>
</dbReference>
<dbReference type="Gene3D" id="1.10.3720.10">
    <property type="entry name" value="MetI-like"/>
    <property type="match status" value="1"/>
</dbReference>
<evidence type="ECO:0000256" key="7">
    <source>
        <dbReference type="RuleBase" id="RU363032"/>
    </source>
</evidence>
<dbReference type="InterPro" id="IPR000515">
    <property type="entry name" value="MetI-like"/>
</dbReference>
<keyword evidence="5 7" id="KW-1133">Transmembrane helix</keyword>
<dbReference type="CDD" id="cd06261">
    <property type="entry name" value="TM_PBP2"/>
    <property type="match status" value="1"/>
</dbReference>
<evidence type="ECO:0000259" key="8">
    <source>
        <dbReference type="PROSITE" id="PS50928"/>
    </source>
</evidence>
<feature type="domain" description="ABC transmembrane type-1" evidence="8">
    <location>
        <begin position="23"/>
        <end position="217"/>
    </location>
</feature>
<evidence type="ECO:0000256" key="1">
    <source>
        <dbReference type="ARBA" id="ARBA00004651"/>
    </source>
</evidence>
<dbReference type="PANTHER" id="PTHR30450">
    <property type="entry name" value="ABC TRANSPORTER PERMEASE"/>
    <property type="match status" value="1"/>
</dbReference>
<comment type="subcellular location">
    <subcellularLocation>
        <location evidence="1 7">Cell membrane</location>
        <topology evidence="1 7">Multi-pass membrane protein</topology>
    </subcellularLocation>
</comment>
<keyword evidence="6 7" id="KW-0472">Membrane</keyword>
<dbReference type="Proteomes" id="UP000029055">
    <property type="component" value="Unassembled WGS sequence"/>
</dbReference>
<comment type="similarity">
    <text evidence="7">Belongs to the binding-protein-dependent transport system permease family.</text>
</comment>
<evidence type="ECO:0000313" key="10">
    <source>
        <dbReference type="Proteomes" id="UP000029055"/>
    </source>
</evidence>
<evidence type="ECO:0000256" key="4">
    <source>
        <dbReference type="ARBA" id="ARBA00022692"/>
    </source>
</evidence>